<dbReference type="InterPro" id="IPR011701">
    <property type="entry name" value="MFS"/>
</dbReference>
<gene>
    <name evidence="16" type="ORF">HERILL_LOCUS8771</name>
</gene>
<evidence type="ECO:0000256" key="8">
    <source>
        <dbReference type="ARBA" id="ARBA00023065"/>
    </source>
</evidence>
<evidence type="ECO:0000256" key="1">
    <source>
        <dbReference type="ARBA" id="ARBA00004141"/>
    </source>
</evidence>
<proteinExistence type="inferred from homology"/>
<keyword evidence="4 14" id="KW-0812">Transmembrane</keyword>
<sequence>MVKEQKTENVLGIRHLQSLLIFLGTAATLIMRVNLSVAIVAMTDNKNANPNFEEFHWDEKIKSYLLGSFFWGYVVTQIPGGYISQRFGAKFLLFFGLLFCSLLNILTPWCASFGGWKLLFASRLLQGLCQGGIFPSCHVLLSKWCPPEERGVIASFAYSGSAFGTVAILATSGFIASAIGWPSIFYLSGISGLVWCGIWFFLGSSSPAQCKLISAEEKLMIETALGKSQNEKKKNFSTPWKKVFTSPPFLSLILVHCTNNWGHWTLLTQIPSYMKGVLGMDIKKNALLSALPYFSMCLTSLGFVVVAKILSKKKYLSIEMERKLFNTIGHWVPMLSLVGLGFVKTHATIAVTLLTVGVAFNSAIHLGFQVNHIDLASNFAGTLMGTTNCFGNSMGVFAPLAVGFIVTNEHDPNQWRIVFFIAAAIYFLGNLMFLIFGTTKEQPWNNPESGKDKEANAEELRPIRPEGESGMN</sequence>
<keyword evidence="5" id="KW-0769">Symport</keyword>
<evidence type="ECO:0000313" key="17">
    <source>
        <dbReference type="Proteomes" id="UP000594454"/>
    </source>
</evidence>
<evidence type="ECO:0000256" key="5">
    <source>
        <dbReference type="ARBA" id="ARBA00022847"/>
    </source>
</evidence>
<reference evidence="16 17" key="1">
    <citation type="submission" date="2020-11" db="EMBL/GenBank/DDBJ databases">
        <authorList>
            <person name="Wallbank WR R."/>
            <person name="Pardo Diaz C."/>
            <person name="Kozak K."/>
            <person name="Martin S."/>
            <person name="Jiggins C."/>
            <person name="Moest M."/>
            <person name="Warren A I."/>
            <person name="Generalovic N T."/>
            <person name="Byers J.R.P. K."/>
            <person name="Montejo-Kovacevich G."/>
            <person name="Yen C E."/>
        </authorList>
    </citation>
    <scope>NUCLEOTIDE SEQUENCE [LARGE SCALE GENOMIC DNA]</scope>
</reference>
<feature type="transmembrane region" description="Helical" evidence="14">
    <location>
        <begin position="417"/>
        <end position="436"/>
    </location>
</feature>
<evidence type="ECO:0000259" key="15">
    <source>
        <dbReference type="PROSITE" id="PS50850"/>
    </source>
</evidence>
<dbReference type="InterPro" id="IPR036259">
    <property type="entry name" value="MFS_trans_sf"/>
</dbReference>
<feature type="region of interest" description="Disordered" evidence="13">
    <location>
        <begin position="444"/>
        <end position="472"/>
    </location>
</feature>
<keyword evidence="6 14" id="KW-1133">Transmembrane helix</keyword>
<keyword evidence="3" id="KW-0813">Transport</keyword>
<feature type="transmembrane region" description="Helical" evidence="14">
    <location>
        <begin position="153"/>
        <end position="178"/>
    </location>
</feature>
<name>A0A7R8US08_HERIL</name>
<feature type="domain" description="Major facilitator superfamily (MFS) profile" evidence="15">
    <location>
        <begin position="20"/>
        <end position="441"/>
    </location>
</feature>
<evidence type="ECO:0000256" key="6">
    <source>
        <dbReference type="ARBA" id="ARBA00022989"/>
    </source>
</evidence>
<evidence type="ECO:0000256" key="12">
    <source>
        <dbReference type="ARBA" id="ARBA00068450"/>
    </source>
</evidence>
<dbReference type="Pfam" id="PF07690">
    <property type="entry name" value="MFS_1"/>
    <property type="match status" value="1"/>
</dbReference>
<evidence type="ECO:0000256" key="10">
    <source>
        <dbReference type="ARBA" id="ARBA00023201"/>
    </source>
</evidence>
<evidence type="ECO:0000313" key="16">
    <source>
        <dbReference type="EMBL" id="CAD7085964.1"/>
    </source>
</evidence>
<feature type="transmembrane region" description="Helical" evidence="14">
    <location>
        <begin position="184"/>
        <end position="202"/>
    </location>
</feature>
<feature type="transmembrane region" description="Helical" evidence="14">
    <location>
        <begin position="20"/>
        <end position="43"/>
    </location>
</feature>
<dbReference type="InterPro" id="IPR050382">
    <property type="entry name" value="MFS_Na/Anion_cotransporter"/>
</dbReference>
<evidence type="ECO:0000256" key="11">
    <source>
        <dbReference type="ARBA" id="ARBA00054632"/>
    </source>
</evidence>
<keyword evidence="8" id="KW-0406">Ion transport</keyword>
<feature type="compositionally biased region" description="Basic and acidic residues" evidence="13">
    <location>
        <begin position="449"/>
        <end position="472"/>
    </location>
</feature>
<evidence type="ECO:0000256" key="2">
    <source>
        <dbReference type="ARBA" id="ARBA00008586"/>
    </source>
</evidence>
<dbReference type="GO" id="GO:0016020">
    <property type="term" value="C:membrane"/>
    <property type="evidence" value="ECO:0007669"/>
    <property type="project" value="UniProtKB-SubCell"/>
</dbReference>
<keyword evidence="10" id="KW-0739">Sodium transport</keyword>
<dbReference type="InParanoid" id="A0A7R8US08"/>
<evidence type="ECO:0000256" key="4">
    <source>
        <dbReference type="ARBA" id="ARBA00022692"/>
    </source>
</evidence>
<feature type="transmembrane region" description="Helical" evidence="14">
    <location>
        <begin position="63"/>
        <end position="84"/>
    </location>
</feature>
<comment type="function">
    <text evidence="11">May be an inorganic phosphate cotransporter.</text>
</comment>
<organism evidence="16 17">
    <name type="scientific">Hermetia illucens</name>
    <name type="common">Black soldier fly</name>
    <dbReference type="NCBI Taxonomy" id="343691"/>
    <lineage>
        <taxon>Eukaryota</taxon>
        <taxon>Metazoa</taxon>
        <taxon>Ecdysozoa</taxon>
        <taxon>Arthropoda</taxon>
        <taxon>Hexapoda</taxon>
        <taxon>Insecta</taxon>
        <taxon>Pterygota</taxon>
        <taxon>Neoptera</taxon>
        <taxon>Endopterygota</taxon>
        <taxon>Diptera</taxon>
        <taxon>Brachycera</taxon>
        <taxon>Stratiomyomorpha</taxon>
        <taxon>Stratiomyidae</taxon>
        <taxon>Hermetiinae</taxon>
        <taxon>Hermetia</taxon>
    </lineage>
</organism>
<keyword evidence="9 14" id="KW-0472">Membrane</keyword>
<dbReference type="GO" id="GO:0015293">
    <property type="term" value="F:symporter activity"/>
    <property type="evidence" value="ECO:0007669"/>
    <property type="project" value="UniProtKB-KW"/>
</dbReference>
<dbReference type="GO" id="GO:0006814">
    <property type="term" value="P:sodium ion transport"/>
    <property type="evidence" value="ECO:0007669"/>
    <property type="project" value="UniProtKB-KW"/>
</dbReference>
<dbReference type="InterPro" id="IPR020846">
    <property type="entry name" value="MFS_dom"/>
</dbReference>
<dbReference type="SUPFAM" id="SSF103473">
    <property type="entry name" value="MFS general substrate transporter"/>
    <property type="match status" value="1"/>
</dbReference>
<dbReference type="PANTHER" id="PTHR11662:SF280">
    <property type="entry name" value="FI21844P1-RELATED"/>
    <property type="match status" value="1"/>
</dbReference>
<dbReference type="Gene3D" id="1.20.1250.20">
    <property type="entry name" value="MFS general substrate transporter like domains"/>
    <property type="match status" value="2"/>
</dbReference>
<feature type="transmembrane region" description="Helical" evidence="14">
    <location>
        <begin position="349"/>
        <end position="368"/>
    </location>
</feature>
<feature type="transmembrane region" description="Helical" evidence="14">
    <location>
        <begin position="323"/>
        <end position="343"/>
    </location>
</feature>
<feature type="transmembrane region" description="Helical" evidence="14">
    <location>
        <begin position="380"/>
        <end position="405"/>
    </location>
</feature>
<dbReference type="FunFam" id="1.20.1250.20:FF:000003">
    <property type="entry name" value="Solute carrier family 17 member 3"/>
    <property type="match status" value="1"/>
</dbReference>
<comment type="subcellular location">
    <subcellularLocation>
        <location evidence="1">Membrane</location>
        <topology evidence="1">Multi-pass membrane protein</topology>
    </subcellularLocation>
</comment>
<keyword evidence="17" id="KW-1185">Reference proteome</keyword>
<dbReference type="GO" id="GO:0006820">
    <property type="term" value="P:monoatomic anion transport"/>
    <property type="evidence" value="ECO:0007669"/>
    <property type="project" value="TreeGrafter"/>
</dbReference>
<dbReference type="EMBL" id="LR899011">
    <property type="protein sequence ID" value="CAD7085964.1"/>
    <property type="molecule type" value="Genomic_DNA"/>
</dbReference>
<evidence type="ECO:0000256" key="9">
    <source>
        <dbReference type="ARBA" id="ARBA00023136"/>
    </source>
</evidence>
<dbReference type="PANTHER" id="PTHR11662">
    <property type="entry name" value="SOLUTE CARRIER FAMILY 17"/>
    <property type="match status" value="1"/>
</dbReference>
<dbReference type="Proteomes" id="UP000594454">
    <property type="component" value="Chromosome 3"/>
</dbReference>
<comment type="similarity">
    <text evidence="2">Belongs to the major facilitator superfamily. Sodium/anion cotransporter family.</text>
</comment>
<accession>A0A7R8US08</accession>
<feature type="transmembrane region" description="Helical" evidence="14">
    <location>
        <begin position="290"/>
        <end position="311"/>
    </location>
</feature>
<evidence type="ECO:0000256" key="3">
    <source>
        <dbReference type="ARBA" id="ARBA00022448"/>
    </source>
</evidence>
<dbReference type="OrthoDB" id="2985014at2759"/>
<dbReference type="CDD" id="cd17318">
    <property type="entry name" value="MFS_SLC17"/>
    <property type="match status" value="1"/>
</dbReference>
<keyword evidence="7" id="KW-0915">Sodium</keyword>
<feature type="transmembrane region" description="Helical" evidence="14">
    <location>
        <begin position="91"/>
        <end position="114"/>
    </location>
</feature>
<dbReference type="PROSITE" id="PS50850">
    <property type="entry name" value="MFS"/>
    <property type="match status" value="1"/>
</dbReference>
<protein>
    <recommendedName>
        <fullName evidence="12">Putative inorganic phosphate cotransporter</fullName>
    </recommendedName>
</protein>
<evidence type="ECO:0000256" key="13">
    <source>
        <dbReference type="SAM" id="MobiDB-lite"/>
    </source>
</evidence>
<dbReference type="FunFam" id="1.20.1250.20:FF:000144">
    <property type="entry name" value="Picot, isoform B"/>
    <property type="match status" value="1"/>
</dbReference>
<dbReference type="AlphaFoldDB" id="A0A7R8US08"/>
<evidence type="ECO:0000256" key="7">
    <source>
        <dbReference type="ARBA" id="ARBA00023053"/>
    </source>
</evidence>
<evidence type="ECO:0000256" key="14">
    <source>
        <dbReference type="SAM" id="Phobius"/>
    </source>
</evidence>